<feature type="compositionally biased region" description="Basic and acidic residues" evidence="1">
    <location>
        <begin position="43"/>
        <end position="56"/>
    </location>
</feature>
<proteinExistence type="predicted"/>
<evidence type="ECO:0000313" key="3">
    <source>
        <dbReference type="RefSeq" id="XP_030382985.1"/>
    </source>
</evidence>
<feature type="compositionally biased region" description="Polar residues" evidence="1">
    <location>
        <begin position="1069"/>
        <end position="1083"/>
    </location>
</feature>
<evidence type="ECO:0000256" key="1">
    <source>
        <dbReference type="SAM" id="MobiDB-lite"/>
    </source>
</evidence>
<dbReference type="RefSeq" id="XP_030382985.1">
    <property type="nucleotide sequence ID" value="XM_030527125.1"/>
</dbReference>
<reference evidence="3" key="1">
    <citation type="submission" date="2025-08" db="UniProtKB">
        <authorList>
            <consortium name="RefSeq"/>
        </authorList>
    </citation>
    <scope>IDENTIFICATION</scope>
    <source>
        <strain evidence="3">11010-0011.00</strain>
        <tissue evidence="3">Whole body</tissue>
    </source>
</reference>
<feature type="compositionally biased region" description="Polar residues" evidence="1">
    <location>
        <begin position="603"/>
        <end position="612"/>
    </location>
</feature>
<name>A0A6J2U4X2_DROLE</name>
<evidence type="ECO:0000313" key="2">
    <source>
        <dbReference type="Proteomes" id="UP000504634"/>
    </source>
</evidence>
<feature type="region of interest" description="Disordered" evidence="1">
    <location>
        <begin position="594"/>
        <end position="634"/>
    </location>
</feature>
<feature type="region of interest" description="Disordered" evidence="1">
    <location>
        <begin position="219"/>
        <end position="248"/>
    </location>
</feature>
<feature type="region of interest" description="Disordered" evidence="1">
    <location>
        <begin position="1171"/>
        <end position="1205"/>
    </location>
</feature>
<sequence length="1344" mass="151882">MSSEVDSDRVDETPYKGQKEKPKKVFMFFNIDLSDKVLNQKCNGDDRKKEPERSDKSTLSLADELDNESPEIHIKSVVKETGTQRNHGGGLMSTFSRSCASLTLPNIFYIASHSFENPSSKYNRYQGGCKKAKANDFSDTLNALNIYSKKNKLSNDMYLDWRNMCMNEHYPYKFNYGQESSMEEHESVDDLQPSNAKTNSLKYDEIPYRVRIMQRRNSSKYKPTNESKPKSYMGSKHKANSAPMYSRNTDTNLKANQLKGSNYSYELNSDSNVEPTYNICPKKDAKYNLKSEPRYIPKNASLKPKYNQHTNTEPNYNSSYKLSYDANFEPNYNSFPNAGSQFSYDTEANYNFRPDPSMGPNYSTRAEQKYNGNIVKVECDPYNPNKESNYSYEQHFYNSNQNTQPQCNQTNYNPGNNQSSKYNAHIEDNSGEFYGRMYNANKSLHCNSNIPVRGMNTQYYGTQNQINANSCYGSHQQWMPDAKFAEIRNIDSSQLTNSFYGIDDKSSRRPRGKAASPASHEYAYNANQENVPCTFKKQRQTSFQIEAQRQASGCVDKECSPTSIPNRIPSHRNEGYNQIPQVPCPAPQPDLYIYNKNNESRRPPTTINSSCAPNEYIHPSVPSSQVPHERSQEYANQLSNMQCSVSPPKQFVYTSNENTANYRTPPATNLSAVSSGCVTKEFEYSPTNMPQHIQYQRSEDYNPPAPMQRPVSPTQEYAYGTLRPSKSLASSSCLIKHCEYCGPSYQMPQTQCIISPPQQYVNNENAIIQGSPSTAISSIEFTNPRLLEENGEIPHRSSRHPKITFEASVENVVNSAEKLPARNPNEWDIPYKKMECKCDPNDQCHPIPVRYGSGWDYDRSKEVTHPVLRAQQCVEMPKISCQQSCHSYTSGYQSQTSLGAVPSRGDFSEACQYICRKSLRHKISGFLKKSKHNLKKFRKQNKSLEYDDPIYYEATAKPTPSRHTKSALGYLQYSTTEPGGKKLTASTALYPTNFRNKRTADVDRNLSHNRYIMLNKRNRYQRPKTNNPERRGGGTNLYSTQSGRLMNARGPSVSFENVPHATATRDSHTPVQKSANIQPKTPSDLNVHLTIHTTDCKLAKPPTIISHSSEPDKIITLAADQNNDNLVMSSGSPSPSHYQPNEPSEMYRSYPHCLPSCLQMNDNLDLRCYPNRSPLPHPHPHQQQYNTSDMTSCYPNPAPPPQQHSNSLDNCCLPPTTAQQNSNFINCCCRPTPFAQPRTENLSADCLDSSQSTEQQQNEALAGKKLLVEELKQELLDQLKADAQAAAVSQIAAPIYGPYGQEIIATGNAAPQLPQCYDSTNLKMWIPGSTPAQQPLASFPQSSL</sequence>
<organism evidence="2 3">
    <name type="scientific">Drosophila lebanonensis</name>
    <name type="common">Fruit fly</name>
    <name type="synonym">Scaptodrosophila lebanonensis</name>
    <dbReference type="NCBI Taxonomy" id="7225"/>
    <lineage>
        <taxon>Eukaryota</taxon>
        <taxon>Metazoa</taxon>
        <taxon>Ecdysozoa</taxon>
        <taxon>Arthropoda</taxon>
        <taxon>Hexapoda</taxon>
        <taxon>Insecta</taxon>
        <taxon>Pterygota</taxon>
        <taxon>Neoptera</taxon>
        <taxon>Endopterygota</taxon>
        <taxon>Diptera</taxon>
        <taxon>Brachycera</taxon>
        <taxon>Muscomorpha</taxon>
        <taxon>Ephydroidea</taxon>
        <taxon>Drosophilidae</taxon>
        <taxon>Scaptodrosophila</taxon>
    </lineage>
</organism>
<feature type="region of interest" description="Disordered" evidence="1">
    <location>
        <begin position="1062"/>
        <end position="1083"/>
    </location>
</feature>
<dbReference type="GeneID" id="115630521"/>
<accession>A0A6J2U4X2</accession>
<feature type="compositionally biased region" description="Polar residues" evidence="1">
    <location>
        <begin position="1185"/>
        <end position="1194"/>
    </location>
</feature>
<protein>
    <submittedName>
        <fullName evidence="3">Uncharacterized protein LOC115630521</fullName>
    </submittedName>
</protein>
<gene>
    <name evidence="3" type="primary">LOC115630521</name>
</gene>
<feature type="region of interest" description="Disordered" evidence="1">
    <location>
        <begin position="42"/>
        <end position="65"/>
    </location>
</feature>
<dbReference type="Proteomes" id="UP000504634">
    <property type="component" value="Unplaced"/>
</dbReference>
<keyword evidence="2" id="KW-1185">Reference proteome</keyword>